<feature type="compositionally biased region" description="Basic and acidic residues" evidence="1">
    <location>
        <begin position="127"/>
        <end position="140"/>
    </location>
</feature>
<dbReference type="AlphaFoldDB" id="U6LDK6"/>
<dbReference type="VEuPathDB" id="ToxoDB:EBH_0020490"/>
<protein>
    <submittedName>
        <fullName evidence="2">Uncharacterized protein</fullName>
    </submittedName>
</protein>
<name>U6LDK6_9EIME</name>
<proteinExistence type="predicted"/>
<sequence length="140" mass="15913">MAELQSALAARQQKGEADQVFEAYGKRQFTFKEGKRGAQPDPQKVLSLIQVHGVPSPTEPLDLSSEQDDQQPGGGEEHPQPSEQQQQQQQQEQQQQEQQQQEQQQQQQDGQQQQDKGPAAQPQQPAPERKLHLAHRHDWV</sequence>
<accession>U6LDK6</accession>
<dbReference type="Proteomes" id="UP000030750">
    <property type="component" value="Unassembled WGS sequence"/>
</dbReference>
<gene>
    <name evidence="2" type="ORF">EBH_0020490</name>
</gene>
<evidence type="ECO:0000313" key="3">
    <source>
        <dbReference type="Proteomes" id="UP000030750"/>
    </source>
</evidence>
<organism evidence="2 3">
    <name type="scientific">Eimeria brunetti</name>
    <dbReference type="NCBI Taxonomy" id="51314"/>
    <lineage>
        <taxon>Eukaryota</taxon>
        <taxon>Sar</taxon>
        <taxon>Alveolata</taxon>
        <taxon>Apicomplexa</taxon>
        <taxon>Conoidasida</taxon>
        <taxon>Coccidia</taxon>
        <taxon>Eucoccidiorida</taxon>
        <taxon>Eimeriorina</taxon>
        <taxon>Eimeriidae</taxon>
        <taxon>Eimeria</taxon>
    </lineage>
</organism>
<dbReference type="OrthoDB" id="330357at2759"/>
<feature type="compositionally biased region" description="Low complexity" evidence="1">
    <location>
        <begin position="81"/>
        <end position="123"/>
    </location>
</feature>
<reference evidence="2" key="1">
    <citation type="submission" date="2013-10" db="EMBL/GenBank/DDBJ databases">
        <title>Genomic analysis of the causative agents of coccidiosis in chickens.</title>
        <authorList>
            <person name="Reid A.J."/>
            <person name="Blake D."/>
            <person name="Billington K."/>
            <person name="Browne H."/>
            <person name="Dunn M."/>
            <person name="Hung S."/>
            <person name="Kawahara F."/>
            <person name="Miranda-Saavedra D."/>
            <person name="Mourier T."/>
            <person name="Nagra H."/>
            <person name="Otto T.D."/>
            <person name="Rawlings N."/>
            <person name="Sanchez A."/>
            <person name="Sanders M."/>
            <person name="Subramaniam C."/>
            <person name="Tay Y."/>
            <person name="Dear P."/>
            <person name="Doerig C."/>
            <person name="Gruber A."/>
            <person name="Parkinson J."/>
            <person name="Shirley M."/>
            <person name="Wan K.L."/>
            <person name="Berriman M."/>
            <person name="Tomley F."/>
            <person name="Pain A."/>
        </authorList>
    </citation>
    <scope>NUCLEOTIDE SEQUENCE [LARGE SCALE GENOMIC DNA]</scope>
    <source>
        <strain evidence="2">Houghton</strain>
    </source>
</reference>
<evidence type="ECO:0000256" key="1">
    <source>
        <dbReference type="SAM" id="MobiDB-lite"/>
    </source>
</evidence>
<evidence type="ECO:0000313" key="2">
    <source>
        <dbReference type="EMBL" id="CDJ48457.1"/>
    </source>
</evidence>
<feature type="region of interest" description="Disordered" evidence="1">
    <location>
        <begin position="30"/>
        <end position="140"/>
    </location>
</feature>
<dbReference type="EMBL" id="HG711145">
    <property type="protein sequence ID" value="CDJ48457.1"/>
    <property type="molecule type" value="Genomic_DNA"/>
</dbReference>
<reference evidence="2" key="2">
    <citation type="submission" date="2013-10" db="EMBL/GenBank/DDBJ databases">
        <authorList>
            <person name="Aslett M."/>
        </authorList>
    </citation>
    <scope>NUCLEOTIDE SEQUENCE [LARGE SCALE GENOMIC DNA]</scope>
    <source>
        <strain evidence="2">Houghton</strain>
    </source>
</reference>
<keyword evidence="3" id="KW-1185">Reference proteome</keyword>